<gene>
    <name evidence="2" type="ORF">HNR67_006695</name>
</gene>
<proteinExistence type="predicted"/>
<comment type="caution">
    <text evidence="2">The sequence shown here is derived from an EMBL/GenBank/DDBJ whole genome shotgun (WGS) entry which is preliminary data.</text>
</comment>
<dbReference type="AlphaFoldDB" id="A0A7W7CG25"/>
<feature type="region of interest" description="Disordered" evidence="1">
    <location>
        <begin position="1"/>
        <end position="40"/>
    </location>
</feature>
<evidence type="ECO:0000313" key="3">
    <source>
        <dbReference type="Proteomes" id="UP000533598"/>
    </source>
</evidence>
<protein>
    <submittedName>
        <fullName evidence="2">Uncharacterized protein</fullName>
    </submittedName>
</protein>
<name>A0A7W7CG25_9PSEU</name>
<keyword evidence="3" id="KW-1185">Reference proteome</keyword>
<feature type="compositionally biased region" description="Basic and acidic residues" evidence="1">
    <location>
        <begin position="1"/>
        <end position="12"/>
    </location>
</feature>
<dbReference type="Proteomes" id="UP000533598">
    <property type="component" value="Unassembled WGS sequence"/>
</dbReference>
<organism evidence="2 3">
    <name type="scientific">Crossiella cryophila</name>
    <dbReference type="NCBI Taxonomy" id="43355"/>
    <lineage>
        <taxon>Bacteria</taxon>
        <taxon>Bacillati</taxon>
        <taxon>Actinomycetota</taxon>
        <taxon>Actinomycetes</taxon>
        <taxon>Pseudonocardiales</taxon>
        <taxon>Pseudonocardiaceae</taxon>
        <taxon>Crossiella</taxon>
    </lineage>
</organism>
<evidence type="ECO:0000313" key="2">
    <source>
        <dbReference type="EMBL" id="MBB4680577.1"/>
    </source>
</evidence>
<dbReference type="RefSeq" id="WP_281403266.1">
    <property type="nucleotide sequence ID" value="NZ_BAAAUI010000005.1"/>
</dbReference>
<evidence type="ECO:0000256" key="1">
    <source>
        <dbReference type="SAM" id="MobiDB-lite"/>
    </source>
</evidence>
<accession>A0A7W7CG25</accession>
<dbReference type="EMBL" id="JACHMH010000001">
    <property type="protein sequence ID" value="MBB4680577.1"/>
    <property type="molecule type" value="Genomic_DNA"/>
</dbReference>
<reference evidence="2 3" key="1">
    <citation type="submission" date="2020-08" db="EMBL/GenBank/DDBJ databases">
        <title>Sequencing the genomes of 1000 actinobacteria strains.</title>
        <authorList>
            <person name="Klenk H.-P."/>
        </authorList>
    </citation>
    <scope>NUCLEOTIDE SEQUENCE [LARGE SCALE GENOMIC DNA]</scope>
    <source>
        <strain evidence="2 3">DSM 44230</strain>
    </source>
</reference>
<sequence>MGRHRLDEHDDQQWSAATLTKGREEAGVPEPGENQAAGQD</sequence>